<dbReference type="Proteomes" id="UP000786811">
    <property type="component" value="Unassembled WGS sequence"/>
</dbReference>
<dbReference type="SUPFAM" id="SSF57667">
    <property type="entry name" value="beta-beta-alpha zinc fingers"/>
    <property type="match status" value="3"/>
</dbReference>
<feature type="domain" description="C2H2-type" evidence="6">
    <location>
        <begin position="668"/>
        <end position="695"/>
    </location>
</feature>
<feature type="domain" description="C2H2-type" evidence="6">
    <location>
        <begin position="234"/>
        <end position="261"/>
    </location>
</feature>
<dbReference type="Pfam" id="PF00096">
    <property type="entry name" value="zf-C2H2"/>
    <property type="match status" value="4"/>
</dbReference>
<evidence type="ECO:0000313" key="8">
    <source>
        <dbReference type="Proteomes" id="UP000786811"/>
    </source>
</evidence>
<dbReference type="InterPro" id="IPR036236">
    <property type="entry name" value="Znf_C2H2_sf"/>
</dbReference>
<feature type="domain" description="C2H2-type" evidence="6">
    <location>
        <begin position="549"/>
        <end position="576"/>
    </location>
</feature>
<keyword evidence="2" id="KW-0677">Repeat</keyword>
<reference evidence="7" key="1">
    <citation type="submission" date="2021-04" db="EMBL/GenBank/DDBJ databases">
        <authorList>
            <person name="Chebbi M.A.C M."/>
        </authorList>
    </citation>
    <scope>NUCLEOTIDE SEQUENCE</scope>
</reference>
<dbReference type="AlphaFoldDB" id="A0A8J2HHG4"/>
<dbReference type="GO" id="GO:0008270">
    <property type="term" value="F:zinc ion binding"/>
    <property type="evidence" value="ECO:0007669"/>
    <property type="project" value="UniProtKB-KW"/>
</dbReference>
<evidence type="ECO:0000256" key="2">
    <source>
        <dbReference type="ARBA" id="ARBA00022737"/>
    </source>
</evidence>
<dbReference type="OrthoDB" id="10004641at2759"/>
<dbReference type="PANTHER" id="PTHR24379">
    <property type="entry name" value="KRAB AND ZINC FINGER DOMAIN-CONTAINING"/>
    <property type="match status" value="1"/>
</dbReference>
<feature type="domain" description="C2H2-type" evidence="6">
    <location>
        <begin position="144"/>
        <end position="171"/>
    </location>
</feature>
<feature type="domain" description="C2H2-type" evidence="6">
    <location>
        <begin position="381"/>
        <end position="408"/>
    </location>
</feature>
<evidence type="ECO:0000313" key="7">
    <source>
        <dbReference type="EMBL" id="CAG5097831.1"/>
    </source>
</evidence>
<keyword evidence="8" id="KW-1185">Reference proteome</keyword>
<organism evidence="7 8">
    <name type="scientific">Cotesia congregata</name>
    <name type="common">Parasitoid wasp</name>
    <name type="synonym">Apanteles congregatus</name>
    <dbReference type="NCBI Taxonomy" id="51543"/>
    <lineage>
        <taxon>Eukaryota</taxon>
        <taxon>Metazoa</taxon>
        <taxon>Ecdysozoa</taxon>
        <taxon>Arthropoda</taxon>
        <taxon>Hexapoda</taxon>
        <taxon>Insecta</taxon>
        <taxon>Pterygota</taxon>
        <taxon>Neoptera</taxon>
        <taxon>Endopterygota</taxon>
        <taxon>Hymenoptera</taxon>
        <taxon>Apocrita</taxon>
        <taxon>Ichneumonoidea</taxon>
        <taxon>Braconidae</taxon>
        <taxon>Microgastrinae</taxon>
        <taxon>Cotesia</taxon>
    </lineage>
</organism>
<dbReference type="Gene3D" id="3.30.160.60">
    <property type="entry name" value="Classic Zinc Finger"/>
    <property type="match status" value="6"/>
</dbReference>
<feature type="domain" description="C2H2-type" evidence="6">
    <location>
        <begin position="316"/>
        <end position="343"/>
    </location>
</feature>
<gene>
    <name evidence="7" type="ORF">HICCMSTLAB_LOCUS8899</name>
</gene>
<accession>A0A8J2HHG4</accession>
<keyword evidence="1" id="KW-0479">Metal-binding</keyword>
<dbReference type="EMBL" id="CAJNRD030001121">
    <property type="protein sequence ID" value="CAG5097831.1"/>
    <property type="molecule type" value="Genomic_DNA"/>
</dbReference>
<dbReference type="PANTHER" id="PTHR24379:SF121">
    <property type="entry name" value="C2H2-TYPE DOMAIN-CONTAINING PROTEIN"/>
    <property type="match status" value="1"/>
</dbReference>
<evidence type="ECO:0000259" key="6">
    <source>
        <dbReference type="PROSITE" id="PS50157"/>
    </source>
</evidence>
<evidence type="ECO:0000256" key="3">
    <source>
        <dbReference type="ARBA" id="ARBA00022771"/>
    </source>
</evidence>
<feature type="domain" description="C2H2-type" evidence="6">
    <location>
        <begin position="18"/>
        <end position="45"/>
    </location>
</feature>
<keyword evidence="3 5" id="KW-0863">Zinc-finger</keyword>
<evidence type="ECO:0000256" key="1">
    <source>
        <dbReference type="ARBA" id="ARBA00022723"/>
    </source>
</evidence>
<feature type="domain" description="C2H2-type" evidence="6">
    <location>
        <begin position="494"/>
        <end position="522"/>
    </location>
</feature>
<dbReference type="SMART" id="SM00355">
    <property type="entry name" value="ZnF_C2H2"/>
    <property type="match status" value="14"/>
</dbReference>
<proteinExistence type="predicted"/>
<feature type="domain" description="C2H2-type" evidence="6">
    <location>
        <begin position="70"/>
        <end position="97"/>
    </location>
</feature>
<dbReference type="InterPro" id="IPR013087">
    <property type="entry name" value="Znf_C2H2_type"/>
</dbReference>
<keyword evidence="4" id="KW-0862">Zinc</keyword>
<feature type="domain" description="C2H2-type" evidence="6">
    <location>
        <begin position="465"/>
        <end position="492"/>
    </location>
</feature>
<protein>
    <submittedName>
        <fullName evidence="7">Similar to Zinc finger protein Xfin (Xenopus laevis)</fullName>
    </submittedName>
</protein>
<dbReference type="PROSITE" id="PS00028">
    <property type="entry name" value="ZINC_FINGER_C2H2_1"/>
    <property type="match status" value="1"/>
</dbReference>
<dbReference type="PROSITE" id="PS50157">
    <property type="entry name" value="ZINC_FINGER_C2H2_2"/>
    <property type="match status" value="10"/>
</dbReference>
<evidence type="ECO:0000256" key="4">
    <source>
        <dbReference type="ARBA" id="ARBA00022833"/>
    </source>
</evidence>
<name>A0A8J2HHG4_COTCN</name>
<sequence length="731" mass="87002">MGPSQEISFGFRPKKEIFSCPKCLRGFSRKSNRNRHFKYECGHEPRFKYPLEPDESSEVSSRPSGKKFVATCPNCQKGYQRAASLRRHLKYECGQAPKFKCPYCDLRTKQASPIYTHTAWSAVFEDTKPFPNPNAEAEREISLFTCKSCFKSYHYYQSLKRHLKFECGMKPGFKCPYYSWLNFEEFPGMKSEDKEVTEMGANNGTGMEIPVADFTTYEQLQPQRGRKRSLYKNHVCPKCYRSYKRGSHLNRHMRFECGQGPRFRCPYCDFLSKQSPNIYKHIRKNSWDQQATSSVSLLVRSRRAKRTQDLLSVQYYACTTCFKKYTRNADLLRHVRNECGQSPPFKCPHCSPWNQQATSTVALGQSKPVRRKQDHLKVKLHGCPRCFRKYKRNADLRRHMFNECGQSPRFKYKIIPLEQEWPMIFKEEVELSVRTQERVIRPRIFRILKKQKQKLMKNKRIPDNVSCSKCHKVYKYSRNLQRHLKFECGLNPRFKCPYCNYCSKQYTPIYSHIRRRHLGQEVRTRFADPAYSGLEKMRIFKRDKLMKSYYCPNCGKSYSRKWLLKRHVSFECNKEPRFKCPYCDYKAKQSPNVYPHVRKMHPGFNVFFVCAWWSVDEVMLAESRVIKSQRDLCSVIIKEEVEVAELQFPNPLTLRNRGETLMQQLKTHTCPRCFKSYMHAWHLKRHIRFECGQEPKVQCPYCMVKMKQRGHVYRHIRRCHRGQNVYVIDLN</sequence>
<evidence type="ECO:0000256" key="5">
    <source>
        <dbReference type="PROSITE-ProRule" id="PRU00042"/>
    </source>
</evidence>
<comment type="caution">
    <text evidence="7">The sequence shown here is derived from an EMBL/GenBank/DDBJ whole genome shotgun (WGS) entry which is preliminary data.</text>
</comment>